<dbReference type="Pfam" id="PF13845">
    <property type="entry name" value="Septum_form"/>
    <property type="match status" value="1"/>
</dbReference>
<evidence type="ECO:0000313" key="4">
    <source>
        <dbReference type="Proteomes" id="UP000198742"/>
    </source>
</evidence>
<feature type="domain" description="Septum formation-related" evidence="2">
    <location>
        <begin position="91"/>
        <end position="240"/>
    </location>
</feature>
<protein>
    <submittedName>
        <fullName evidence="3">Septum formation</fullName>
    </submittedName>
</protein>
<sequence>MTTRLGIGAAVAALLAAALTSTTTASATAQDPLLGAPVTGQCFDMSTEELSQPTYPEAAIDCTLPHTSQVVGVAVLPDDLAYESPDLEQFALESCYAAVRKAIGVKNMRALSLTAYNVGFFVPSTDLQSAGARWLRCDVVLGHLAELHALPAKLEVGRFPYAKGVSRCLAGRDFHVTVCAEKHTYRATAAVTVPGKKFPSVKKWQRLGNRQCVRGVTSRQFRFGWPSKSSWKAGDHTLTCYSRTKK</sequence>
<dbReference type="InterPro" id="IPR026004">
    <property type="entry name" value="Septum_form"/>
</dbReference>
<feature type="signal peptide" evidence="1">
    <location>
        <begin position="1"/>
        <end position="29"/>
    </location>
</feature>
<dbReference type="AlphaFoldDB" id="A0A1H4LY91"/>
<keyword evidence="4" id="KW-1185">Reference proteome</keyword>
<feature type="chain" id="PRO_5038697917" evidence="1">
    <location>
        <begin position="30"/>
        <end position="246"/>
    </location>
</feature>
<dbReference type="Proteomes" id="UP000198742">
    <property type="component" value="Unassembled WGS sequence"/>
</dbReference>
<gene>
    <name evidence="3" type="ORF">SAMN04489844_0993</name>
</gene>
<evidence type="ECO:0000256" key="1">
    <source>
        <dbReference type="SAM" id="SignalP"/>
    </source>
</evidence>
<dbReference type="STRING" id="402596.SAMN04489844_0993"/>
<name>A0A1H4LY91_9ACTN</name>
<evidence type="ECO:0000259" key="2">
    <source>
        <dbReference type="Pfam" id="PF13845"/>
    </source>
</evidence>
<proteinExistence type="predicted"/>
<evidence type="ECO:0000313" key="3">
    <source>
        <dbReference type="EMBL" id="SEB75537.1"/>
    </source>
</evidence>
<dbReference type="RefSeq" id="WP_090968125.1">
    <property type="nucleotide sequence ID" value="NZ_FNRT01000002.1"/>
</dbReference>
<organism evidence="3 4">
    <name type="scientific">Nocardioides exalbidus</name>
    <dbReference type="NCBI Taxonomy" id="402596"/>
    <lineage>
        <taxon>Bacteria</taxon>
        <taxon>Bacillati</taxon>
        <taxon>Actinomycetota</taxon>
        <taxon>Actinomycetes</taxon>
        <taxon>Propionibacteriales</taxon>
        <taxon>Nocardioidaceae</taxon>
        <taxon>Nocardioides</taxon>
    </lineage>
</organism>
<keyword evidence="1" id="KW-0732">Signal</keyword>
<dbReference type="OrthoDB" id="3784330at2"/>
<accession>A0A1H4LY91</accession>
<dbReference type="EMBL" id="FNRT01000002">
    <property type="protein sequence ID" value="SEB75537.1"/>
    <property type="molecule type" value="Genomic_DNA"/>
</dbReference>
<reference evidence="4" key="1">
    <citation type="submission" date="2016-10" db="EMBL/GenBank/DDBJ databases">
        <authorList>
            <person name="Varghese N."/>
            <person name="Submissions S."/>
        </authorList>
    </citation>
    <scope>NUCLEOTIDE SEQUENCE [LARGE SCALE GENOMIC DNA]</scope>
    <source>
        <strain evidence="4">DSM 22017</strain>
    </source>
</reference>